<keyword evidence="1" id="KW-0472">Membrane</keyword>
<dbReference type="InterPro" id="IPR008972">
    <property type="entry name" value="Cupredoxin"/>
</dbReference>
<proteinExistence type="predicted"/>
<keyword evidence="1" id="KW-1133">Transmembrane helix</keyword>
<gene>
    <name evidence="2" type="ORF">UFOPK3720_00469</name>
</gene>
<dbReference type="EMBL" id="CAFBNB010000064">
    <property type="protein sequence ID" value="CAB4925863.1"/>
    <property type="molecule type" value="Genomic_DNA"/>
</dbReference>
<keyword evidence="1" id="KW-0812">Transmembrane</keyword>
<protein>
    <submittedName>
        <fullName evidence="2">Unannotated protein</fullName>
    </submittedName>
</protein>
<feature type="transmembrane region" description="Helical" evidence="1">
    <location>
        <begin position="37"/>
        <end position="58"/>
    </location>
</feature>
<evidence type="ECO:0000256" key="1">
    <source>
        <dbReference type="SAM" id="Phobius"/>
    </source>
</evidence>
<evidence type="ECO:0000313" key="2">
    <source>
        <dbReference type="EMBL" id="CAB4925863.1"/>
    </source>
</evidence>
<name>A0A6J7I4N3_9ZZZZ</name>
<accession>A0A6J7I4N3</accession>
<organism evidence="2">
    <name type="scientific">freshwater metagenome</name>
    <dbReference type="NCBI Taxonomy" id="449393"/>
    <lineage>
        <taxon>unclassified sequences</taxon>
        <taxon>metagenomes</taxon>
        <taxon>ecological metagenomes</taxon>
    </lineage>
</organism>
<dbReference type="AlphaFoldDB" id="A0A6J7I4N3"/>
<sequence>MRFARVTQFIWLFPTLFDAKFFDMKVGWHGGGRMKRAFFAVLTVLIGAVVVAGSVLLLSNAQAEPAVLVAKVVGTAQSPKGEVPHATVELSIYPQRSASVPGPKHGPGVGIESTDWPFYWPSTTLELPANSLITMTVLQYDGSTTVWNDYFAQVHGTVDGTAVYNGKVQHSIEADNVAHTFTLHQFAESTQPELFVSVPMLAVANNAKNEANGYPKPQEITFSFMTGDPGEYVWNCEDPCGNGYVDFGGVMSERGWMSGTVTVV</sequence>
<dbReference type="Gene3D" id="2.60.40.420">
    <property type="entry name" value="Cupredoxins - blue copper proteins"/>
    <property type="match status" value="1"/>
</dbReference>
<reference evidence="2" key="1">
    <citation type="submission" date="2020-05" db="EMBL/GenBank/DDBJ databases">
        <authorList>
            <person name="Chiriac C."/>
            <person name="Salcher M."/>
            <person name="Ghai R."/>
            <person name="Kavagutti S V."/>
        </authorList>
    </citation>
    <scope>NUCLEOTIDE SEQUENCE</scope>
</reference>